<dbReference type="Gene3D" id="3.40.50.1820">
    <property type="entry name" value="alpha/beta hydrolase"/>
    <property type="match status" value="1"/>
</dbReference>
<dbReference type="EMBL" id="BOOO01000015">
    <property type="protein sequence ID" value="GII29509.1"/>
    <property type="molecule type" value="Genomic_DNA"/>
</dbReference>
<evidence type="ECO:0000313" key="2">
    <source>
        <dbReference type="EMBL" id="GII29509.1"/>
    </source>
</evidence>
<sequence length="256" mass="27381">MSRQLTIPAADTRLDGTETPGEGRPLLFLNGGFATQRHWNGVIRRLGGRHRTVTFDARARGKSGTSADYSIRGAIDDIGRVIEATGIERPVLVGWSHGATIAVRYAAEHPEQVAGLVLVDGAYPISMFDEAGKGAVRKQFRRLGWIMRIMAALGRSARMTPAESAEIVIEVDSMNGELGPDFEALECPAVYVVGTGPHSGASEEEMRTMRATAAEAVSMNERVSVFATTPGNHVQILSKNPGTVVAAIEDVLARAS</sequence>
<protein>
    <recommendedName>
        <fullName evidence="1">AB hydrolase-1 domain-containing protein</fullName>
    </recommendedName>
</protein>
<evidence type="ECO:0000259" key="1">
    <source>
        <dbReference type="Pfam" id="PF00561"/>
    </source>
</evidence>
<dbReference type="SUPFAM" id="SSF53474">
    <property type="entry name" value="alpha/beta-Hydrolases"/>
    <property type="match status" value="1"/>
</dbReference>
<dbReference type="GO" id="GO:0016020">
    <property type="term" value="C:membrane"/>
    <property type="evidence" value="ECO:0007669"/>
    <property type="project" value="TreeGrafter"/>
</dbReference>
<dbReference type="InterPro" id="IPR050266">
    <property type="entry name" value="AB_hydrolase_sf"/>
</dbReference>
<organism evidence="2 3">
    <name type="scientific">Planotetraspora mira</name>
    <dbReference type="NCBI Taxonomy" id="58121"/>
    <lineage>
        <taxon>Bacteria</taxon>
        <taxon>Bacillati</taxon>
        <taxon>Actinomycetota</taxon>
        <taxon>Actinomycetes</taxon>
        <taxon>Streptosporangiales</taxon>
        <taxon>Streptosporangiaceae</taxon>
        <taxon>Planotetraspora</taxon>
    </lineage>
</organism>
<comment type="caution">
    <text evidence="2">The sequence shown here is derived from an EMBL/GenBank/DDBJ whole genome shotgun (WGS) entry which is preliminary data.</text>
</comment>
<name>A0A8J3X746_9ACTN</name>
<gene>
    <name evidence="2" type="ORF">Pmi06nite_29510</name>
</gene>
<dbReference type="PANTHER" id="PTHR43798:SF33">
    <property type="entry name" value="HYDROLASE, PUTATIVE (AFU_ORTHOLOGUE AFUA_2G14860)-RELATED"/>
    <property type="match status" value="1"/>
</dbReference>
<dbReference type="Pfam" id="PF00561">
    <property type="entry name" value="Abhydrolase_1"/>
    <property type="match status" value="1"/>
</dbReference>
<dbReference type="AlphaFoldDB" id="A0A8J3X746"/>
<dbReference type="PANTHER" id="PTHR43798">
    <property type="entry name" value="MONOACYLGLYCEROL LIPASE"/>
    <property type="match status" value="1"/>
</dbReference>
<keyword evidence="3" id="KW-1185">Reference proteome</keyword>
<proteinExistence type="predicted"/>
<dbReference type="Proteomes" id="UP000650628">
    <property type="component" value="Unassembled WGS sequence"/>
</dbReference>
<evidence type="ECO:0000313" key="3">
    <source>
        <dbReference type="Proteomes" id="UP000650628"/>
    </source>
</evidence>
<accession>A0A8J3X746</accession>
<dbReference type="GO" id="GO:0003824">
    <property type="term" value="F:catalytic activity"/>
    <property type="evidence" value="ECO:0007669"/>
    <property type="project" value="UniProtKB-ARBA"/>
</dbReference>
<dbReference type="RefSeq" id="WP_203953492.1">
    <property type="nucleotide sequence ID" value="NZ_BOOO01000015.1"/>
</dbReference>
<dbReference type="InterPro" id="IPR029058">
    <property type="entry name" value="AB_hydrolase_fold"/>
</dbReference>
<dbReference type="InterPro" id="IPR000073">
    <property type="entry name" value="AB_hydrolase_1"/>
</dbReference>
<feature type="domain" description="AB hydrolase-1" evidence="1">
    <location>
        <begin position="25"/>
        <end position="136"/>
    </location>
</feature>
<reference evidence="2 3" key="1">
    <citation type="submission" date="2021-01" db="EMBL/GenBank/DDBJ databases">
        <title>Whole genome shotgun sequence of Planotetraspora mira NBRC 15435.</title>
        <authorList>
            <person name="Komaki H."/>
            <person name="Tamura T."/>
        </authorList>
    </citation>
    <scope>NUCLEOTIDE SEQUENCE [LARGE SCALE GENOMIC DNA]</scope>
    <source>
        <strain evidence="2 3">NBRC 15435</strain>
    </source>
</reference>